<reference evidence="1 2" key="1">
    <citation type="journal article" date="2021" name="Front. Genet.">
        <title>Chromosome-Level Genome Assembly Reveals Significant Gene Expansion in the Toll and IMD Signaling Pathways of Dendrolimus kikuchii.</title>
        <authorList>
            <person name="Zhou J."/>
            <person name="Wu P."/>
            <person name="Xiong Z."/>
            <person name="Liu N."/>
            <person name="Zhao N."/>
            <person name="Ji M."/>
            <person name="Qiu Y."/>
            <person name="Yang B."/>
        </authorList>
    </citation>
    <scope>NUCLEOTIDE SEQUENCE [LARGE SCALE GENOMIC DNA]</scope>
    <source>
        <strain evidence="1">Ann1</strain>
    </source>
</reference>
<dbReference type="Proteomes" id="UP000824533">
    <property type="component" value="Linkage Group LG18"/>
</dbReference>
<comment type="caution">
    <text evidence="1">The sequence shown here is derived from an EMBL/GenBank/DDBJ whole genome shotgun (WGS) entry which is preliminary data.</text>
</comment>
<evidence type="ECO:0000313" key="1">
    <source>
        <dbReference type="EMBL" id="KAJ0174271.1"/>
    </source>
</evidence>
<protein>
    <submittedName>
        <fullName evidence="1">Uncharacterized protein</fullName>
    </submittedName>
</protein>
<accession>A0ACC1CRI8</accession>
<evidence type="ECO:0000313" key="2">
    <source>
        <dbReference type="Proteomes" id="UP000824533"/>
    </source>
</evidence>
<name>A0ACC1CRI8_9NEOP</name>
<proteinExistence type="predicted"/>
<sequence length="562" mass="61386">MRLHEFEPHCVIGVEKVYVNRASIHPGHEGPEVASQINRLAPSSPFPRIQHPGSRKQGNCRIIAMFCCIVFLPNETSTRPKMPRQIRRNGCPGFIRENLLTILTVIGVVAGTMLGWSLRASGQQWTKRDVMYFQYPGELFLRMLKCLIVPLLVSSIVSAIGSLDLSLSGKVGLRAIIYYMTTTVCAVMLGIALVTTIKPGHSSALYEQPTATEVVTKDILTSDTLLDLIRNVFPENIAQATMESYRTKLVFVPNKTHVIKDKLETYKIEGIYQKGSNVLGLVCFSIVLGITLGKMGEQSKPLQDFFHALSEAMMIITGWVIWLSPLGVFFLITAKIMDIDSFADLIGRLGLYFVTVLLGLFLHGFGTLSLLFILATKKLPCRYLAKMGQVMATAFGTASSSATMPITIGCCDDMGLDPRITRFVIPIGATINMDGTALYEAVAAIFIAQLRQVDMSFGKIVAVSVTATAASIGAAGIPQAGLVTMVMVLDTVNLPAEDVSIILAVDWLLDRFRTTINVVCDALGAIIVTALSQGDIEKTRTIENDREVAPSHELNELEKGDH</sequence>
<dbReference type="EMBL" id="CM034404">
    <property type="protein sequence ID" value="KAJ0174271.1"/>
    <property type="molecule type" value="Genomic_DNA"/>
</dbReference>
<organism evidence="1 2">
    <name type="scientific">Dendrolimus kikuchii</name>
    <dbReference type="NCBI Taxonomy" id="765133"/>
    <lineage>
        <taxon>Eukaryota</taxon>
        <taxon>Metazoa</taxon>
        <taxon>Ecdysozoa</taxon>
        <taxon>Arthropoda</taxon>
        <taxon>Hexapoda</taxon>
        <taxon>Insecta</taxon>
        <taxon>Pterygota</taxon>
        <taxon>Neoptera</taxon>
        <taxon>Endopterygota</taxon>
        <taxon>Lepidoptera</taxon>
        <taxon>Glossata</taxon>
        <taxon>Ditrysia</taxon>
        <taxon>Bombycoidea</taxon>
        <taxon>Lasiocampidae</taxon>
        <taxon>Dendrolimus</taxon>
    </lineage>
</organism>
<gene>
    <name evidence="1" type="ORF">K1T71_010417</name>
</gene>
<keyword evidence="2" id="KW-1185">Reference proteome</keyword>